<dbReference type="EMBL" id="UZAI01016872">
    <property type="protein sequence ID" value="VDP17422.1"/>
    <property type="molecule type" value="Genomic_DNA"/>
</dbReference>
<proteinExistence type="predicted"/>
<dbReference type="Proteomes" id="UP000277204">
    <property type="component" value="Unassembled WGS sequence"/>
</dbReference>
<accession>A0A183MGA5</accession>
<keyword evidence="2" id="KW-1185">Reference proteome</keyword>
<sequence length="73" mass="8149">MKTSKSEGKHGIQWTASMQLDDLDFTDDLILLSHTKQQMQKKTTSVAAVGLNIHKGEKQDSPIKQSINQSNHT</sequence>
<name>A0A183MGA5_9TREM</name>
<gene>
    <name evidence="1" type="ORF">SMRZ_LOCUS15080</name>
</gene>
<protein>
    <submittedName>
        <fullName evidence="1">Uncharacterized protein</fullName>
    </submittedName>
</protein>
<evidence type="ECO:0000313" key="1">
    <source>
        <dbReference type="EMBL" id="VDP17422.1"/>
    </source>
</evidence>
<organism evidence="1 2">
    <name type="scientific">Schistosoma margrebowiei</name>
    <dbReference type="NCBI Taxonomy" id="48269"/>
    <lineage>
        <taxon>Eukaryota</taxon>
        <taxon>Metazoa</taxon>
        <taxon>Spiralia</taxon>
        <taxon>Lophotrochozoa</taxon>
        <taxon>Platyhelminthes</taxon>
        <taxon>Trematoda</taxon>
        <taxon>Digenea</taxon>
        <taxon>Strigeidida</taxon>
        <taxon>Schistosomatoidea</taxon>
        <taxon>Schistosomatidae</taxon>
        <taxon>Schistosoma</taxon>
    </lineage>
</organism>
<evidence type="ECO:0000313" key="2">
    <source>
        <dbReference type="Proteomes" id="UP000277204"/>
    </source>
</evidence>
<dbReference type="AlphaFoldDB" id="A0A183MGA5"/>
<reference evidence="1 2" key="1">
    <citation type="submission" date="2018-11" db="EMBL/GenBank/DDBJ databases">
        <authorList>
            <consortium name="Pathogen Informatics"/>
        </authorList>
    </citation>
    <scope>NUCLEOTIDE SEQUENCE [LARGE SCALE GENOMIC DNA]</scope>
    <source>
        <strain evidence="1 2">Zambia</strain>
    </source>
</reference>